<dbReference type="EMBL" id="LAJG01000022">
    <property type="protein sequence ID" value="KKB78188.1"/>
    <property type="molecule type" value="Genomic_DNA"/>
</dbReference>
<reference evidence="2 3" key="1">
    <citation type="submission" date="2015-03" db="EMBL/GenBank/DDBJ databases">
        <authorList>
            <person name="Hassan Y.I."/>
            <person name="Lepp D."/>
            <person name="Zhou T."/>
        </authorList>
    </citation>
    <scope>NUCLEOTIDE SEQUENCE [LARGE SCALE GENOMIC DNA]</scope>
    <source>
        <strain evidence="2 3">GH2-10</strain>
    </source>
</reference>
<feature type="domain" description="Amidohydrolase-related" evidence="1">
    <location>
        <begin position="29"/>
        <end position="283"/>
    </location>
</feature>
<comment type="caution">
    <text evidence="2">The sequence shown here is derived from an EMBL/GenBank/DDBJ whole genome shotgun (WGS) entry which is preliminary data.</text>
</comment>
<gene>
    <name evidence="2" type="ORF">VW35_11000</name>
</gene>
<dbReference type="Pfam" id="PF04909">
    <property type="entry name" value="Amidohydro_2"/>
    <property type="match status" value="1"/>
</dbReference>
<name>A0A0F5L767_9HYPH</name>
<dbReference type="GO" id="GO:0016787">
    <property type="term" value="F:hydrolase activity"/>
    <property type="evidence" value="ECO:0007669"/>
    <property type="project" value="InterPro"/>
</dbReference>
<dbReference type="AlphaFoldDB" id="A0A0F5L767"/>
<dbReference type="Proteomes" id="UP000033514">
    <property type="component" value="Unassembled WGS sequence"/>
</dbReference>
<evidence type="ECO:0000313" key="2">
    <source>
        <dbReference type="EMBL" id="KKB78188.1"/>
    </source>
</evidence>
<dbReference type="PATRIC" id="fig|361041.3.peg.1567"/>
<evidence type="ECO:0000259" key="1">
    <source>
        <dbReference type="Pfam" id="PF04909"/>
    </source>
</evidence>
<protein>
    <recommendedName>
        <fullName evidence="1">Amidohydrolase-related domain-containing protein</fullName>
    </recommendedName>
</protein>
<proteinExistence type="predicted"/>
<sequence length="286" mass="31264">MADVLDAPLCLPPRPLRNPGNLHLPQNTCDAHFHVFAREAPLASPRSYTPQMLTVDNWLALADTFGVARGVLVQPSVYGLDNRVLLTALAGHGERLRGIVVIPPDTNDAELRRLDRLGVRGVRFNLRNKSGIGFDAFVDLAPRIRALGWHAQFQVGPEAIAAVAELTARHDIAGVIDHLAFIPLDRPGDALSDLTRALETGRIYVKVSAPYRLADAPGHHFYRSCVSMLTECCPNRVLWGSDWPHTELFASVPEDDDLVALSLAAIPADHHSAVFAGNAETLYFSH</sequence>
<dbReference type="Gene3D" id="3.20.20.140">
    <property type="entry name" value="Metal-dependent hydrolases"/>
    <property type="match status" value="1"/>
</dbReference>
<dbReference type="InterPro" id="IPR006680">
    <property type="entry name" value="Amidohydro-rel"/>
</dbReference>
<dbReference type="STRING" id="361041.VW35_11000"/>
<evidence type="ECO:0000313" key="3">
    <source>
        <dbReference type="Proteomes" id="UP000033514"/>
    </source>
</evidence>
<dbReference type="PANTHER" id="PTHR35563:SF2">
    <property type="entry name" value="BARREL METAL-DEPENDENT HYDROLASE, PUTATIVE (AFU_ORTHOLOGUE AFUA_1G16240)-RELATED"/>
    <property type="match status" value="1"/>
</dbReference>
<organism evidence="2 3">
    <name type="scientific">Devosia soli</name>
    <dbReference type="NCBI Taxonomy" id="361041"/>
    <lineage>
        <taxon>Bacteria</taxon>
        <taxon>Pseudomonadati</taxon>
        <taxon>Pseudomonadota</taxon>
        <taxon>Alphaproteobacteria</taxon>
        <taxon>Hyphomicrobiales</taxon>
        <taxon>Devosiaceae</taxon>
        <taxon>Devosia</taxon>
    </lineage>
</organism>
<accession>A0A0F5L767</accession>
<dbReference type="InterPro" id="IPR052358">
    <property type="entry name" value="Aro_Compnd_Degr_Hydrolases"/>
</dbReference>
<dbReference type="SUPFAM" id="SSF51556">
    <property type="entry name" value="Metallo-dependent hydrolases"/>
    <property type="match status" value="1"/>
</dbReference>
<dbReference type="InterPro" id="IPR032466">
    <property type="entry name" value="Metal_Hydrolase"/>
</dbReference>
<dbReference type="RefSeq" id="WP_046143123.1">
    <property type="nucleotide sequence ID" value="NZ_LAJG01000022.1"/>
</dbReference>
<dbReference type="OrthoDB" id="9787654at2"/>
<keyword evidence="3" id="KW-1185">Reference proteome</keyword>
<dbReference type="PANTHER" id="PTHR35563">
    <property type="entry name" value="BARREL METAL-DEPENDENT HYDROLASE, PUTATIVE (AFU_ORTHOLOGUE AFUA_1G16240)-RELATED"/>
    <property type="match status" value="1"/>
</dbReference>